<feature type="region of interest" description="Disordered" evidence="4">
    <location>
        <begin position="135"/>
        <end position="154"/>
    </location>
</feature>
<gene>
    <name evidence="7" type="ORF">P5673_030360</name>
    <name evidence="6" type="ORF">P5673_033652</name>
</gene>
<dbReference type="GO" id="GO:0000981">
    <property type="term" value="F:DNA-binding transcription factor activity, RNA polymerase II-specific"/>
    <property type="evidence" value="ECO:0007669"/>
    <property type="project" value="InterPro"/>
</dbReference>
<accession>A0AAD9PUN4</accession>
<reference evidence="7" key="1">
    <citation type="journal article" date="2023" name="G3 (Bethesda)">
        <title>Whole genome assembly and annotation of the endangered Caribbean coral Acropora cervicornis.</title>
        <authorList>
            <person name="Selwyn J.D."/>
            <person name="Vollmer S.V."/>
        </authorList>
    </citation>
    <scope>NUCLEOTIDE SEQUENCE</scope>
    <source>
        <strain evidence="7">K2</strain>
    </source>
</reference>
<evidence type="ECO:0000313" key="7">
    <source>
        <dbReference type="EMBL" id="KAK2549249.1"/>
    </source>
</evidence>
<keyword evidence="2" id="KW-0238">DNA-binding</keyword>
<organism evidence="7 8">
    <name type="scientific">Acropora cervicornis</name>
    <name type="common">Staghorn coral</name>
    <dbReference type="NCBI Taxonomy" id="6130"/>
    <lineage>
        <taxon>Eukaryota</taxon>
        <taxon>Metazoa</taxon>
        <taxon>Cnidaria</taxon>
        <taxon>Anthozoa</taxon>
        <taxon>Hexacorallia</taxon>
        <taxon>Scleractinia</taxon>
        <taxon>Astrocoeniina</taxon>
        <taxon>Acroporidae</taxon>
        <taxon>Acropora</taxon>
    </lineage>
</organism>
<keyword evidence="1" id="KW-0805">Transcription regulation</keyword>
<evidence type="ECO:0000256" key="1">
    <source>
        <dbReference type="ARBA" id="ARBA00023015"/>
    </source>
</evidence>
<dbReference type="PANTHER" id="PTHR13864">
    <property type="entry name" value="T-CELL ACUTE LYMPHOCYTIC LEUKEMIA/STEM CELL LEUKEMIA-RELATED"/>
    <property type="match status" value="1"/>
</dbReference>
<reference evidence="7" key="2">
    <citation type="journal article" date="2023" name="Science">
        <title>Genomic signatures of disease resistance in endangered staghorn corals.</title>
        <authorList>
            <person name="Vollmer S.V."/>
            <person name="Selwyn J.D."/>
            <person name="Despard B.A."/>
            <person name="Roesel C.L."/>
        </authorList>
    </citation>
    <scope>NUCLEOTIDE SEQUENCE</scope>
    <source>
        <strain evidence="7">K2</strain>
    </source>
</reference>
<dbReference type="AlphaFoldDB" id="A0AAD9PUN4"/>
<dbReference type="Proteomes" id="UP001249851">
    <property type="component" value="Unassembled WGS sequence"/>
</dbReference>
<dbReference type="EMBL" id="JARQWQ010000312">
    <property type="protein sequence ID" value="KAK2546721.1"/>
    <property type="molecule type" value="Genomic_DNA"/>
</dbReference>
<feature type="domain" description="BHLH" evidence="5">
    <location>
        <begin position="59"/>
        <end position="111"/>
    </location>
</feature>
<evidence type="ECO:0000313" key="8">
    <source>
        <dbReference type="Proteomes" id="UP001249851"/>
    </source>
</evidence>
<evidence type="ECO:0000259" key="5">
    <source>
        <dbReference type="PROSITE" id="PS50888"/>
    </source>
</evidence>
<proteinExistence type="predicted"/>
<dbReference type="Pfam" id="PF00010">
    <property type="entry name" value="HLH"/>
    <property type="match status" value="1"/>
</dbReference>
<dbReference type="InterPro" id="IPR036638">
    <property type="entry name" value="HLH_DNA-bd_sf"/>
</dbReference>
<dbReference type="InterPro" id="IPR040238">
    <property type="entry name" value="TAL-like"/>
</dbReference>
<dbReference type="EMBL" id="JARQWQ010000129">
    <property type="protein sequence ID" value="KAK2549249.1"/>
    <property type="molecule type" value="Genomic_DNA"/>
</dbReference>
<dbReference type="GO" id="GO:0000978">
    <property type="term" value="F:RNA polymerase II cis-regulatory region sequence-specific DNA binding"/>
    <property type="evidence" value="ECO:0007669"/>
    <property type="project" value="TreeGrafter"/>
</dbReference>
<name>A0AAD9PUN4_ACRCE</name>
<keyword evidence="3" id="KW-0804">Transcription</keyword>
<dbReference type="PANTHER" id="PTHR13864:SF15">
    <property type="entry name" value="T-CELL ACUTE LYMPHOCYTIC LEUKEMIA PROTEIN 1 HOMOLOG-RELATED"/>
    <property type="match status" value="1"/>
</dbReference>
<keyword evidence="8" id="KW-1185">Reference proteome</keyword>
<evidence type="ECO:0000256" key="4">
    <source>
        <dbReference type="SAM" id="MobiDB-lite"/>
    </source>
</evidence>
<evidence type="ECO:0000313" key="6">
    <source>
        <dbReference type="EMBL" id="KAK2546721.1"/>
    </source>
</evidence>
<evidence type="ECO:0000256" key="3">
    <source>
        <dbReference type="ARBA" id="ARBA00023163"/>
    </source>
</evidence>
<dbReference type="GO" id="GO:0046983">
    <property type="term" value="F:protein dimerization activity"/>
    <property type="evidence" value="ECO:0007669"/>
    <property type="project" value="InterPro"/>
</dbReference>
<dbReference type="SUPFAM" id="SSF47459">
    <property type="entry name" value="HLH, helix-loop-helix DNA-binding domain"/>
    <property type="match status" value="1"/>
</dbReference>
<protein>
    <submittedName>
        <fullName evidence="7">T-cell acute lymphocytic leukemia protein 1</fullName>
    </submittedName>
</protein>
<dbReference type="Gene3D" id="4.10.280.10">
    <property type="entry name" value="Helix-loop-helix DNA-binding domain"/>
    <property type="match status" value="1"/>
</dbReference>
<comment type="caution">
    <text evidence="7">The sequence shown here is derived from an EMBL/GenBank/DDBJ whole genome shotgun (WGS) entry which is preliminary data.</text>
</comment>
<sequence length="154" mass="18093">MEKTQVKEWVENKTPLNPLEKCQSSRCGVFSPSIVETNFVCPNRGYDYLGSINQLDVEQNTFATMKRERWRQKNVNMAFSDLRRLLPTYPPDRKLSKVDILRTTIKYIRFLVDLLKTMDGLERDKGDQSNCLENIKSRFSKHDRETGSNAEKRR</sequence>
<dbReference type="InterPro" id="IPR011598">
    <property type="entry name" value="bHLH_dom"/>
</dbReference>
<dbReference type="PROSITE" id="PS50888">
    <property type="entry name" value="BHLH"/>
    <property type="match status" value="1"/>
</dbReference>
<evidence type="ECO:0000256" key="2">
    <source>
        <dbReference type="ARBA" id="ARBA00023125"/>
    </source>
</evidence>
<dbReference type="SMART" id="SM00353">
    <property type="entry name" value="HLH"/>
    <property type="match status" value="1"/>
</dbReference>